<protein>
    <recommendedName>
        <fullName evidence="4 5">Small ribosomal subunit protein uS9</fullName>
    </recommendedName>
</protein>
<evidence type="ECO:0000313" key="8">
    <source>
        <dbReference type="Proteomes" id="UP000429229"/>
    </source>
</evidence>
<comment type="caution">
    <text evidence="7">The sequence shown here is derived from an EMBL/GenBank/DDBJ whole genome shotgun (WGS) entry which is preliminary data.</text>
</comment>
<feature type="region of interest" description="Disordered" evidence="6">
    <location>
        <begin position="1"/>
        <end position="85"/>
    </location>
</feature>
<dbReference type="PANTHER" id="PTHR21569">
    <property type="entry name" value="RIBOSOMAL PROTEIN S9"/>
    <property type="match status" value="1"/>
</dbReference>
<dbReference type="GO" id="GO:0022627">
    <property type="term" value="C:cytosolic small ribosomal subunit"/>
    <property type="evidence" value="ECO:0007669"/>
    <property type="project" value="TreeGrafter"/>
</dbReference>
<reference evidence="7 8" key="1">
    <citation type="submission" date="2019-12" db="EMBL/GenBank/DDBJ databases">
        <title>Genomic-based taxomic classification of the family Erythrobacteraceae.</title>
        <authorList>
            <person name="Xu L."/>
        </authorList>
    </citation>
    <scope>NUCLEOTIDE SEQUENCE [LARGE SCALE GENOMIC DNA]</scope>
    <source>
        <strain evidence="7 8">LMG 29519</strain>
    </source>
</reference>
<dbReference type="FunFam" id="3.30.230.10:FF:000001">
    <property type="entry name" value="30S ribosomal protein S9"/>
    <property type="match status" value="1"/>
</dbReference>
<evidence type="ECO:0000256" key="6">
    <source>
        <dbReference type="SAM" id="MobiDB-lite"/>
    </source>
</evidence>
<feature type="compositionally biased region" description="Basic and acidic residues" evidence="6">
    <location>
        <begin position="1"/>
        <end position="16"/>
    </location>
</feature>
<evidence type="ECO:0000256" key="3">
    <source>
        <dbReference type="ARBA" id="ARBA00023274"/>
    </source>
</evidence>
<dbReference type="Proteomes" id="UP000429229">
    <property type="component" value="Unassembled WGS sequence"/>
</dbReference>
<feature type="compositionally biased region" description="Basic and acidic residues" evidence="6">
    <location>
        <begin position="23"/>
        <end position="49"/>
    </location>
</feature>
<evidence type="ECO:0000313" key="7">
    <source>
        <dbReference type="EMBL" id="MXP10816.1"/>
    </source>
</evidence>
<dbReference type="NCBIfam" id="NF001099">
    <property type="entry name" value="PRK00132.1"/>
    <property type="match status" value="1"/>
</dbReference>
<dbReference type="GO" id="GO:0003723">
    <property type="term" value="F:RNA binding"/>
    <property type="evidence" value="ECO:0007669"/>
    <property type="project" value="TreeGrafter"/>
</dbReference>
<organism evidence="7 8">
    <name type="scientific">Alteriqipengyuania halimionae</name>
    <dbReference type="NCBI Taxonomy" id="1926630"/>
    <lineage>
        <taxon>Bacteria</taxon>
        <taxon>Pseudomonadati</taxon>
        <taxon>Pseudomonadota</taxon>
        <taxon>Alphaproteobacteria</taxon>
        <taxon>Sphingomonadales</taxon>
        <taxon>Erythrobacteraceae</taxon>
        <taxon>Alteriqipengyuania</taxon>
    </lineage>
</organism>
<dbReference type="InterPro" id="IPR023035">
    <property type="entry name" value="Ribosomal_uS9_bac/plastid"/>
</dbReference>
<dbReference type="GO" id="GO:0006412">
    <property type="term" value="P:translation"/>
    <property type="evidence" value="ECO:0007669"/>
    <property type="project" value="UniProtKB-UniRule"/>
</dbReference>
<accession>A0A6I4U511</accession>
<dbReference type="RefSeq" id="WP_160617380.1">
    <property type="nucleotide sequence ID" value="NZ_WTYR01000001.1"/>
</dbReference>
<dbReference type="InterPro" id="IPR020568">
    <property type="entry name" value="Ribosomal_Su5_D2-typ_SF"/>
</dbReference>
<dbReference type="InterPro" id="IPR014721">
    <property type="entry name" value="Ribsml_uS5_D2-typ_fold_subgr"/>
</dbReference>
<gene>
    <name evidence="5 7" type="primary">rpsI</name>
    <name evidence="7" type="ORF">GRI68_11570</name>
</gene>
<sequence length="212" mass="23043">MADDKKTEDQVEKTEVETTEAAAEPKAEAQEETKTEEKSEDKKVTDLADLKQVAGDAPEADAAAAAEGAASVSETPLREQEVDGQGRAYATGRRKDAVARVWLKPGTGKITINGRDQETYFARPTLRLIISQPFQITDRVGQYDIVATVKGGGLSGQAGAVKHGISQALTKYEPALRSTVKAAGFLTRDSRVVERKKYGRAKARRSFQFSKR</sequence>
<feature type="compositionally biased region" description="Low complexity" evidence="6">
    <location>
        <begin position="54"/>
        <end position="70"/>
    </location>
</feature>
<evidence type="ECO:0000256" key="2">
    <source>
        <dbReference type="ARBA" id="ARBA00022980"/>
    </source>
</evidence>
<dbReference type="GO" id="GO:0003735">
    <property type="term" value="F:structural constituent of ribosome"/>
    <property type="evidence" value="ECO:0007669"/>
    <property type="project" value="InterPro"/>
</dbReference>
<evidence type="ECO:0000256" key="4">
    <source>
        <dbReference type="ARBA" id="ARBA00035259"/>
    </source>
</evidence>
<dbReference type="HAMAP" id="MF_00532_B">
    <property type="entry name" value="Ribosomal_uS9_B"/>
    <property type="match status" value="1"/>
</dbReference>
<keyword evidence="2 5" id="KW-0689">Ribosomal protein</keyword>
<dbReference type="Gene3D" id="3.30.230.10">
    <property type="match status" value="1"/>
</dbReference>
<name>A0A6I4U511_9SPHN</name>
<dbReference type="EMBL" id="WTYR01000001">
    <property type="protein sequence ID" value="MXP10816.1"/>
    <property type="molecule type" value="Genomic_DNA"/>
</dbReference>
<dbReference type="PANTHER" id="PTHR21569:SF1">
    <property type="entry name" value="SMALL RIBOSOMAL SUBUNIT PROTEIN US9M"/>
    <property type="match status" value="1"/>
</dbReference>
<dbReference type="OrthoDB" id="9803965at2"/>
<dbReference type="InterPro" id="IPR000754">
    <property type="entry name" value="Ribosomal_uS9"/>
</dbReference>
<dbReference type="Pfam" id="PF00380">
    <property type="entry name" value="Ribosomal_S9"/>
    <property type="match status" value="1"/>
</dbReference>
<dbReference type="AlphaFoldDB" id="A0A6I4U511"/>
<keyword evidence="3 5" id="KW-0687">Ribonucleoprotein</keyword>
<dbReference type="SUPFAM" id="SSF54211">
    <property type="entry name" value="Ribosomal protein S5 domain 2-like"/>
    <property type="match status" value="1"/>
</dbReference>
<evidence type="ECO:0000256" key="1">
    <source>
        <dbReference type="ARBA" id="ARBA00005251"/>
    </source>
</evidence>
<evidence type="ECO:0000256" key="5">
    <source>
        <dbReference type="HAMAP-Rule" id="MF_00532"/>
    </source>
</evidence>
<keyword evidence="8" id="KW-1185">Reference proteome</keyword>
<comment type="similarity">
    <text evidence="1 5">Belongs to the universal ribosomal protein uS9 family.</text>
</comment>
<proteinExistence type="inferred from homology"/>